<reference evidence="1" key="1">
    <citation type="journal article" date="2021" name="IMA Fungus">
        <title>Genomic characterization of three marine fungi, including Emericellopsis atlantica sp. nov. with signatures of a generalist lifestyle and marine biomass degradation.</title>
        <authorList>
            <person name="Hagestad O.C."/>
            <person name="Hou L."/>
            <person name="Andersen J.H."/>
            <person name="Hansen E.H."/>
            <person name="Altermark B."/>
            <person name="Li C."/>
            <person name="Kuhnert E."/>
            <person name="Cox R.J."/>
            <person name="Crous P.W."/>
            <person name="Spatafora J.W."/>
            <person name="Lail K."/>
            <person name="Amirebrahimi M."/>
            <person name="Lipzen A."/>
            <person name="Pangilinan J."/>
            <person name="Andreopoulos W."/>
            <person name="Hayes R.D."/>
            <person name="Ng V."/>
            <person name="Grigoriev I.V."/>
            <person name="Jackson S.A."/>
            <person name="Sutton T.D.S."/>
            <person name="Dobson A.D.W."/>
            <person name="Rama T."/>
        </authorList>
    </citation>
    <scope>NUCLEOTIDE SEQUENCE</scope>
    <source>
        <strain evidence="1">TS7</strain>
    </source>
</reference>
<dbReference type="RefSeq" id="XP_046114228.1">
    <property type="nucleotide sequence ID" value="XM_046264255.1"/>
</dbReference>
<accession>A0A9P8CK89</accession>
<name>A0A9P8CK89_9HYPO</name>
<protein>
    <submittedName>
        <fullName evidence="1">Uncharacterized protein</fullName>
    </submittedName>
</protein>
<dbReference type="EMBL" id="MU251280">
    <property type="protein sequence ID" value="KAG9250304.1"/>
    <property type="molecule type" value="Genomic_DNA"/>
</dbReference>
<gene>
    <name evidence="1" type="ORF">F5Z01DRAFT_666793</name>
</gene>
<dbReference type="Proteomes" id="UP000887229">
    <property type="component" value="Unassembled WGS sequence"/>
</dbReference>
<keyword evidence="2" id="KW-1185">Reference proteome</keyword>
<proteinExistence type="predicted"/>
<comment type="caution">
    <text evidence="1">The sequence shown here is derived from an EMBL/GenBank/DDBJ whole genome shotgun (WGS) entry which is preliminary data.</text>
</comment>
<evidence type="ECO:0000313" key="1">
    <source>
        <dbReference type="EMBL" id="KAG9250304.1"/>
    </source>
</evidence>
<evidence type="ECO:0000313" key="2">
    <source>
        <dbReference type="Proteomes" id="UP000887229"/>
    </source>
</evidence>
<dbReference type="AlphaFoldDB" id="A0A9P8CK89"/>
<dbReference type="GeneID" id="70295158"/>
<organism evidence="1 2">
    <name type="scientific">Emericellopsis atlantica</name>
    <dbReference type="NCBI Taxonomy" id="2614577"/>
    <lineage>
        <taxon>Eukaryota</taxon>
        <taxon>Fungi</taxon>
        <taxon>Dikarya</taxon>
        <taxon>Ascomycota</taxon>
        <taxon>Pezizomycotina</taxon>
        <taxon>Sordariomycetes</taxon>
        <taxon>Hypocreomycetidae</taxon>
        <taxon>Hypocreales</taxon>
        <taxon>Bionectriaceae</taxon>
        <taxon>Emericellopsis</taxon>
    </lineage>
</organism>
<sequence>MVSCTAMRRMIDHSSLGVHRSAGFSITVRLLACLFQGAWGFNLLRGFMSTGRVGEEMDGRTYVSVQYVAHTCFFVLSNSDLQRSPILSGSVWFVRWSTICFP</sequence>